<dbReference type="Pfam" id="PF03358">
    <property type="entry name" value="FMN_red"/>
    <property type="match status" value="1"/>
</dbReference>
<dbReference type="InterPro" id="IPR014063">
    <property type="entry name" value="Arsenate-R_ArsH"/>
</dbReference>
<dbReference type="SUPFAM" id="SSF52218">
    <property type="entry name" value="Flavoproteins"/>
    <property type="match status" value="1"/>
</dbReference>
<dbReference type="Gene3D" id="3.40.50.360">
    <property type="match status" value="1"/>
</dbReference>
<keyword evidence="3" id="KW-1185">Reference proteome</keyword>
<dbReference type="AlphaFoldDB" id="A0A3G6TH42"/>
<dbReference type="InterPro" id="IPR029039">
    <property type="entry name" value="Flavoprotein-like_sf"/>
</dbReference>
<name>A0A3G6TH42_9FLAO</name>
<evidence type="ECO:0000313" key="3">
    <source>
        <dbReference type="Proteomes" id="UP000271193"/>
    </source>
</evidence>
<organism evidence="2 3">
    <name type="scientific">Chryseobacterium bernardetii</name>
    <dbReference type="NCBI Taxonomy" id="1241978"/>
    <lineage>
        <taxon>Bacteria</taxon>
        <taxon>Pseudomonadati</taxon>
        <taxon>Bacteroidota</taxon>
        <taxon>Flavobacteriia</taxon>
        <taxon>Flavobacteriales</taxon>
        <taxon>Weeksellaceae</taxon>
        <taxon>Chryseobacterium group</taxon>
        <taxon>Chryseobacterium</taxon>
    </lineage>
</organism>
<dbReference type="KEGG" id="cben:EG339_15640"/>
<feature type="domain" description="NADPH-dependent FMN reductase-like" evidence="1">
    <location>
        <begin position="1"/>
        <end position="142"/>
    </location>
</feature>
<dbReference type="PANTHER" id="PTHR43590:SF1">
    <property type="entry name" value="ARSENIC RESISTANCE PROTEIN ARSH (AFU_ORTHOLOGUE AFUA_5G15030)"/>
    <property type="match status" value="1"/>
</dbReference>
<evidence type="ECO:0000259" key="1">
    <source>
        <dbReference type="Pfam" id="PF03358"/>
    </source>
</evidence>
<dbReference type="InterPro" id="IPR005025">
    <property type="entry name" value="FMN_Rdtase-like_dom"/>
</dbReference>
<dbReference type="GO" id="GO:0016655">
    <property type="term" value="F:oxidoreductase activity, acting on NAD(P)H, quinone or similar compound as acceptor"/>
    <property type="evidence" value="ECO:0007669"/>
    <property type="project" value="TreeGrafter"/>
</dbReference>
<dbReference type="Proteomes" id="UP000271193">
    <property type="component" value="Chromosome"/>
</dbReference>
<accession>A0A3G6TH42</accession>
<proteinExistence type="predicted"/>
<sequence>MKAIIFNGSLERRTESTSGLISAYISEQLETLGIRTDIFTLADSGIPLFDLTLTKTPLAVERMTQMFQDADLHFWLAPLYHGSIPGVMKNCLDWLEVTASSYEPYLTDKTIGLVCWADGLQAMQGINAMDTIAKSLRAWPLPFSVPILKASLFEIGNPKQISAFYTGKLNRLISIATTRKIEKMIINQSLHDRNGYTD</sequence>
<reference evidence="3" key="1">
    <citation type="submission" date="2018-11" db="EMBL/GenBank/DDBJ databases">
        <title>Proposal to divide the Flavobacteriaceae and reorganize its genera based on Amino Acid Identity values calculated from whole genome sequences.</title>
        <authorList>
            <person name="Nicholson A.C."/>
            <person name="Gulvik C.A."/>
            <person name="Whitney A.M."/>
            <person name="Humrighouse B.W."/>
            <person name="Bell M."/>
            <person name="Holmes B."/>
            <person name="Steigerwalt A.G."/>
            <person name="Villarma A."/>
            <person name="Sheth M."/>
            <person name="Batra D."/>
            <person name="Pryor J."/>
            <person name="Bernardet J.-F."/>
            <person name="Hugo C."/>
            <person name="Kampfer P."/>
            <person name="Newman J."/>
            <person name="McQuiston J.R."/>
        </authorList>
    </citation>
    <scope>NUCLEOTIDE SEQUENCE [LARGE SCALE GENOMIC DNA]</scope>
    <source>
        <strain evidence="3">G0229</strain>
    </source>
</reference>
<dbReference type="RefSeq" id="WP_123870867.1">
    <property type="nucleotide sequence ID" value="NZ_CP033932.1"/>
</dbReference>
<gene>
    <name evidence="2" type="ORF">EG339_15640</name>
</gene>
<dbReference type="PANTHER" id="PTHR43590">
    <property type="entry name" value="ARSENIC RESISTANCE PROTEIN ARSH (AFU_ORTHOLOGUE AFUA_5G15030)"/>
    <property type="match status" value="1"/>
</dbReference>
<evidence type="ECO:0000313" key="2">
    <source>
        <dbReference type="EMBL" id="AZB25916.1"/>
    </source>
</evidence>
<protein>
    <submittedName>
        <fullName evidence="2">NAD(P)H-dependent oxidoreductase</fullName>
    </submittedName>
</protein>
<dbReference type="GeneID" id="99066245"/>
<dbReference type="EMBL" id="CP033932">
    <property type="protein sequence ID" value="AZB25916.1"/>
    <property type="molecule type" value="Genomic_DNA"/>
</dbReference>